<keyword evidence="1" id="KW-0472">Membrane</keyword>
<evidence type="ECO:0000313" key="3">
    <source>
        <dbReference type="Proteomes" id="UP000219048"/>
    </source>
</evidence>
<reference evidence="3" key="1">
    <citation type="submission" date="2017-09" db="EMBL/GenBank/DDBJ databases">
        <authorList>
            <person name="Varghese N."/>
            <person name="Submissions S."/>
        </authorList>
    </citation>
    <scope>NUCLEOTIDE SEQUENCE [LARGE SCALE GENOMIC DNA]</scope>
    <source>
        <strain evidence="3">DSM 25885</strain>
    </source>
</reference>
<organism evidence="2 3">
    <name type="scientific">Flagellimonas pacifica</name>
    <dbReference type="NCBI Taxonomy" id="1247520"/>
    <lineage>
        <taxon>Bacteria</taxon>
        <taxon>Pseudomonadati</taxon>
        <taxon>Bacteroidota</taxon>
        <taxon>Flavobacteriia</taxon>
        <taxon>Flavobacteriales</taxon>
        <taxon>Flavobacteriaceae</taxon>
        <taxon>Flagellimonas</taxon>
    </lineage>
</organism>
<name>A0A285MZF4_9FLAO</name>
<keyword evidence="3" id="KW-1185">Reference proteome</keyword>
<dbReference type="AlphaFoldDB" id="A0A285MZF4"/>
<keyword evidence="1" id="KW-0812">Transmembrane</keyword>
<dbReference type="Proteomes" id="UP000219048">
    <property type="component" value="Unassembled WGS sequence"/>
</dbReference>
<accession>A0A285MZF4</accession>
<sequence length="216" mass="24936">MSQRLKCLLKLFTYIIFIMFYFGCADKKVKTDKRNHILLDSTSNHNCNNRILEKLPDLTYFNIDSLNSKEKNLYRVDKELDSTFNLASKNNKDRFYYSYIKGFCNVILYEEEKYSGSKSIVLYQISINDGTIDLNSELTLAKKESYPGANLEVNSIVVNGEIHIFKIIKSILDFEDSDNYSEAIDSIKTKYSLGNKIILVSKDSIRSYLSLGDMVK</sequence>
<evidence type="ECO:0000313" key="2">
    <source>
        <dbReference type="EMBL" id="SNZ01917.1"/>
    </source>
</evidence>
<protein>
    <submittedName>
        <fullName evidence="2">Uncharacterized protein</fullName>
    </submittedName>
</protein>
<gene>
    <name evidence="2" type="ORF">SAMN06265377_3768</name>
</gene>
<evidence type="ECO:0000256" key="1">
    <source>
        <dbReference type="SAM" id="Phobius"/>
    </source>
</evidence>
<proteinExistence type="predicted"/>
<keyword evidence="1" id="KW-1133">Transmembrane helix</keyword>
<feature type="transmembrane region" description="Helical" evidence="1">
    <location>
        <begin position="7"/>
        <end position="23"/>
    </location>
</feature>
<dbReference type="EMBL" id="OBEH01000008">
    <property type="protein sequence ID" value="SNZ01917.1"/>
    <property type="molecule type" value="Genomic_DNA"/>
</dbReference>